<feature type="compositionally biased region" description="Low complexity" evidence="1">
    <location>
        <begin position="487"/>
        <end position="498"/>
    </location>
</feature>
<proteinExistence type="predicted"/>
<feature type="region of interest" description="Disordered" evidence="1">
    <location>
        <begin position="457"/>
        <end position="547"/>
    </location>
</feature>
<accession>A0AAV9JVT6</accession>
<reference evidence="3 4" key="1">
    <citation type="submission" date="2021-11" db="EMBL/GenBank/DDBJ databases">
        <title>Black yeast isolated from Biological Soil Crust.</title>
        <authorList>
            <person name="Kurbessoian T."/>
        </authorList>
    </citation>
    <scope>NUCLEOTIDE SEQUENCE [LARGE SCALE GENOMIC DNA]</scope>
    <source>
        <strain evidence="3 4">CCFEE 5522</strain>
    </source>
</reference>
<protein>
    <submittedName>
        <fullName evidence="3">Uncharacterized protein</fullName>
    </submittedName>
</protein>
<feature type="compositionally biased region" description="Polar residues" evidence="1">
    <location>
        <begin position="584"/>
        <end position="593"/>
    </location>
</feature>
<dbReference type="EMBL" id="JAVFHQ010000003">
    <property type="protein sequence ID" value="KAK4549695.1"/>
    <property type="molecule type" value="Genomic_DNA"/>
</dbReference>
<dbReference type="Proteomes" id="UP001324427">
    <property type="component" value="Unassembled WGS sequence"/>
</dbReference>
<keyword evidence="4" id="KW-1185">Reference proteome</keyword>
<comment type="caution">
    <text evidence="3">The sequence shown here is derived from an EMBL/GenBank/DDBJ whole genome shotgun (WGS) entry which is preliminary data.</text>
</comment>
<evidence type="ECO:0000313" key="3">
    <source>
        <dbReference type="EMBL" id="KAK4549695.1"/>
    </source>
</evidence>
<sequence>MSTLLLFVLHSLCVSALHSVYARSGNASTPSSAGTGNSTSIVTISATDTITLNAGNASLLATGTGLVYASACDAEKQRWVSEGGSTFAYSTTFETTTSSITISYPTYTETSTILNSANATPYTLCDGFPRIDGHTSTSTTVSSITRTLTVSTFATSSAVYHNISAPACSIQSSDCAVLNSSYYSVYDAWYSYERSTATASTVLTTLSSPGSALPPMCGSPSLPITTEEVGDPTCAENFASIQLLYWPVTTISGNLCQGNVSTTTMAPTISGKPNTYVTWNTTLTSPTVYMAFDGTWVYTSAGATYSDQSRLLLPQSSTAVSSLCGKLGGGYYPPQAVDYANFNYPAPASAYRCQPRCFTNPLVFSYYNATNTYQGFTEPDTTVLASTETYEVGSYNTYASENLCSTIWDDYAPVLSIPAVFTSLAPAGQAGSLSCPFLFNSDAVFFDPPKALTQVSSVVGPSDPGTTAVTTAKTPSVTAEPVSVAGPTTPKQTSTPKPTAEPTTSQYTAVPETQGGASSSDPPSTQDDPSIGGGNTANTDSTAAPATTTTRGIGAVIASVLGMTNSGSSADGSNTVASDPGDPVSSTTQQSSDLVDPVSVAEVQSVQPSAQATGAVLTGSDGSVLTVAQPSSEGGGAAVGSVTLTYGDSTSVPGVGVVLTGSSGVVADGTTFPYTALATPNPTGAVLTGSDGSVQTVAQLSSGGVAVGSATLTYGQSTSLPGVGDVVAGSSGLVAAGSTVAYSALVGAESATQTVQPSQSTLAGDARDQPTVVTIDGQTLTASLLSNGVVLENGQTTVTALGNGAPITIGTQVVSAAASGQLVAGFSTINFSPAASAGLVFTLGGHTYTADSATDFDIGTGTTLTPGGVVTVSGTTFSLGPSGSYVIVDGTTQTLATGAASGASVAGSVTSTVSTKRESTAVSAATALSQTTAASSGAGRLGLGAGAALGCALVVCGLV</sequence>
<evidence type="ECO:0000313" key="4">
    <source>
        <dbReference type="Proteomes" id="UP001324427"/>
    </source>
</evidence>
<feature type="compositionally biased region" description="Polar residues" evidence="1">
    <location>
        <begin position="568"/>
        <end position="577"/>
    </location>
</feature>
<feature type="region of interest" description="Disordered" evidence="1">
    <location>
        <begin position="568"/>
        <end position="596"/>
    </location>
</feature>
<evidence type="ECO:0000256" key="2">
    <source>
        <dbReference type="SAM" id="SignalP"/>
    </source>
</evidence>
<dbReference type="AlphaFoldDB" id="A0AAV9JVT6"/>
<keyword evidence="2" id="KW-0732">Signal</keyword>
<organism evidence="3 4">
    <name type="scientific">Oleoguttula mirabilis</name>
    <dbReference type="NCBI Taxonomy" id="1507867"/>
    <lineage>
        <taxon>Eukaryota</taxon>
        <taxon>Fungi</taxon>
        <taxon>Dikarya</taxon>
        <taxon>Ascomycota</taxon>
        <taxon>Pezizomycotina</taxon>
        <taxon>Dothideomycetes</taxon>
        <taxon>Dothideomycetidae</taxon>
        <taxon>Mycosphaerellales</taxon>
        <taxon>Teratosphaeriaceae</taxon>
        <taxon>Oleoguttula</taxon>
    </lineage>
</organism>
<feature type="compositionally biased region" description="Low complexity" evidence="1">
    <location>
        <begin position="518"/>
        <end position="547"/>
    </location>
</feature>
<evidence type="ECO:0000256" key="1">
    <source>
        <dbReference type="SAM" id="MobiDB-lite"/>
    </source>
</evidence>
<feature type="signal peptide" evidence="2">
    <location>
        <begin position="1"/>
        <end position="16"/>
    </location>
</feature>
<name>A0AAV9JVT6_9PEZI</name>
<gene>
    <name evidence="3" type="ORF">LTR36_004996</name>
</gene>
<feature type="chain" id="PRO_5043317278" evidence="2">
    <location>
        <begin position="17"/>
        <end position="959"/>
    </location>
</feature>
<feature type="compositionally biased region" description="Polar residues" evidence="1">
    <location>
        <begin position="457"/>
        <end position="477"/>
    </location>
</feature>